<organism evidence="2">
    <name type="scientific">Ixodes ricinus</name>
    <name type="common">Common tick</name>
    <name type="synonym">Acarus ricinus</name>
    <dbReference type="NCBI Taxonomy" id="34613"/>
    <lineage>
        <taxon>Eukaryota</taxon>
        <taxon>Metazoa</taxon>
        <taxon>Ecdysozoa</taxon>
        <taxon>Arthropoda</taxon>
        <taxon>Chelicerata</taxon>
        <taxon>Arachnida</taxon>
        <taxon>Acari</taxon>
        <taxon>Parasitiformes</taxon>
        <taxon>Ixodida</taxon>
        <taxon>Ixodoidea</taxon>
        <taxon>Ixodidae</taxon>
        <taxon>Ixodinae</taxon>
        <taxon>Ixodes</taxon>
    </lineage>
</organism>
<dbReference type="AlphaFoldDB" id="A0A6B0TVG6"/>
<name>A0A6B0TVG6_IXORI</name>
<dbReference type="EMBL" id="GIFC01001225">
    <property type="protein sequence ID" value="MXU83308.1"/>
    <property type="molecule type" value="Transcribed_RNA"/>
</dbReference>
<protein>
    <submittedName>
        <fullName evidence="2">Putative secreted protein</fullName>
    </submittedName>
</protein>
<feature type="chain" id="PRO_5025597011" evidence="1">
    <location>
        <begin position="23"/>
        <end position="74"/>
    </location>
</feature>
<sequence>MTPRSQMGASLLKLVLVRTVQPYLTLFQTDISFVLTFSGEVGASTEAEEQADEEDGWVDASWRCFRSSDELYRR</sequence>
<proteinExistence type="predicted"/>
<evidence type="ECO:0000313" key="2">
    <source>
        <dbReference type="EMBL" id="MXU83308.1"/>
    </source>
</evidence>
<feature type="signal peptide" evidence="1">
    <location>
        <begin position="1"/>
        <end position="22"/>
    </location>
</feature>
<evidence type="ECO:0000256" key="1">
    <source>
        <dbReference type="SAM" id="SignalP"/>
    </source>
</evidence>
<reference evidence="2" key="1">
    <citation type="submission" date="2019-12" db="EMBL/GenBank/DDBJ databases">
        <title>An insight into the sialome of adult female Ixodes ricinus ticks feeding for 6 days.</title>
        <authorList>
            <person name="Perner J."/>
            <person name="Ribeiro J.M.C."/>
        </authorList>
    </citation>
    <scope>NUCLEOTIDE SEQUENCE</scope>
    <source>
        <strain evidence="2">Semi-engorged</strain>
        <tissue evidence="2">Salivary glands</tissue>
    </source>
</reference>
<accession>A0A6B0TVG6</accession>
<keyword evidence="1" id="KW-0732">Signal</keyword>